<name>A0ABP9JHD0_9ACTN</name>
<dbReference type="Gene3D" id="3.40.50.620">
    <property type="entry name" value="HUPs"/>
    <property type="match status" value="1"/>
</dbReference>
<evidence type="ECO:0000313" key="3">
    <source>
        <dbReference type="EMBL" id="GAA5030590.1"/>
    </source>
</evidence>
<evidence type="ECO:0000313" key="4">
    <source>
        <dbReference type="Proteomes" id="UP001501759"/>
    </source>
</evidence>
<dbReference type="EMBL" id="BAABKB010000033">
    <property type="protein sequence ID" value="GAA5030590.1"/>
    <property type="molecule type" value="Genomic_DNA"/>
</dbReference>
<reference evidence="4" key="1">
    <citation type="journal article" date="2019" name="Int. J. Syst. Evol. Microbiol.">
        <title>The Global Catalogue of Microorganisms (GCM) 10K type strain sequencing project: providing services to taxonomists for standard genome sequencing and annotation.</title>
        <authorList>
            <consortium name="The Broad Institute Genomics Platform"/>
            <consortium name="The Broad Institute Genome Sequencing Center for Infectious Disease"/>
            <person name="Wu L."/>
            <person name="Ma J."/>
        </authorList>
    </citation>
    <scope>NUCLEOTIDE SEQUENCE [LARGE SCALE GENOMIC DNA]</scope>
    <source>
        <strain evidence="4">JCM 18409</strain>
    </source>
</reference>
<dbReference type="RefSeq" id="WP_345656916.1">
    <property type="nucleotide sequence ID" value="NZ_BAABKB010000033.1"/>
</dbReference>
<sequence>MYHRILVAVDGSPAAHSAIRTTAELAYLTGAQVRVLHIDTSEVVYDTVVGLEDDPTAHRVLDAAVTALRQAGVQADGELLDGLVSDVAQAVREAAESFDADLIVVSPHHRSRLAGWFSPSVSTAIAHNSRTAVLLAPDQG</sequence>
<accession>A0ABP9JHD0</accession>
<dbReference type="InterPro" id="IPR006016">
    <property type="entry name" value="UspA"/>
</dbReference>
<keyword evidence="4" id="KW-1185">Reference proteome</keyword>
<gene>
    <name evidence="3" type="ORF">GCM10023335_71140</name>
</gene>
<protein>
    <submittedName>
        <fullName evidence="3">Universal stress protein</fullName>
    </submittedName>
</protein>
<dbReference type="CDD" id="cd00293">
    <property type="entry name" value="USP-like"/>
    <property type="match status" value="1"/>
</dbReference>
<organism evidence="3 4">
    <name type="scientific">Streptomyces siamensis</name>
    <dbReference type="NCBI Taxonomy" id="1274986"/>
    <lineage>
        <taxon>Bacteria</taxon>
        <taxon>Bacillati</taxon>
        <taxon>Actinomycetota</taxon>
        <taxon>Actinomycetes</taxon>
        <taxon>Kitasatosporales</taxon>
        <taxon>Streptomycetaceae</taxon>
        <taxon>Streptomyces</taxon>
    </lineage>
</organism>
<dbReference type="Pfam" id="PF00582">
    <property type="entry name" value="Usp"/>
    <property type="match status" value="1"/>
</dbReference>
<dbReference type="Proteomes" id="UP001501759">
    <property type="component" value="Unassembled WGS sequence"/>
</dbReference>
<proteinExistence type="inferred from homology"/>
<feature type="domain" description="UspA" evidence="2">
    <location>
        <begin position="1"/>
        <end position="136"/>
    </location>
</feature>
<comment type="similarity">
    <text evidence="1">Belongs to the universal stress protein A family.</text>
</comment>
<dbReference type="PANTHER" id="PTHR46268:SF6">
    <property type="entry name" value="UNIVERSAL STRESS PROTEIN UP12"/>
    <property type="match status" value="1"/>
</dbReference>
<comment type="caution">
    <text evidence="3">The sequence shown here is derived from an EMBL/GenBank/DDBJ whole genome shotgun (WGS) entry which is preliminary data.</text>
</comment>
<evidence type="ECO:0000256" key="1">
    <source>
        <dbReference type="ARBA" id="ARBA00008791"/>
    </source>
</evidence>
<evidence type="ECO:0000259" key="2">
    <source>
        <dbReference type="Pfam" id="PF00582"/>
    </source>
</evidence>
<dbReference type="PRINTS" id="PR01438">
    <property type="entry name" value="UNVRSLSTRESS"/>
</dbReference>
<dbReference type="InterPro" id="IPR014729">
    <property type="entry name" value="Rossmann-like_a/b/a_fold"/>
</dbReference>
<dbReference type="SUPFAM" id="SSF52402">
    <property type="entry name" value="Adenine nucleotide alpha hydrolases-like"/>
    <property type="match status" value="1"/>
</dbReference>
<dbReference type="InterPro" id="IPR006015">
    <property type="entry name" value="Universal_stress_UspA"/>
</dbReference>
<dbReference type="PANTHER" id="PTHR46268">
    <property type="entry name" value="STRESS RESPONSE PROTEIN NHAX"/>
    <property type="match status" value="1"/>
</dbReference>